<name>A0ABU2Z936_9ACTN</name>
<evidence type="ECO:0000256" key="1">
    <source>
        <dbReference type="SAM" id="MobiDB-lite"/>
    </source>
</evidence>
<dbReference type="RefSeq" id="WP_157856630.1">
    <property type="nucleotide sequence ID" value="NZ_JAVRFJ010000046.1"/>
</dbReference>
<gene>
    <name evidence="2" type="ORF">RM704_37645</name>
</gene>
<evidence type="ECO:0000313" key="2">
    <source>
        <dbReference type="EMBL" id="MDT0573115.1"/>
    </source>
</evidence>
<comment type="caution">
    <text evidence="2">The sequence shown here is derived from an EMBL/GenBank/DDBJ whole genome shotgun (WGS) entry which is preliminary data.</text>
</comment>
<accession>A0ABU2Z936</accession>
<sequence>MPAPTAERDPDQLAGNTERLSGVDRPPVWAGVREGAPHSHGRVTTP</sequence>
<organism evidence="2 3">
    <name type="scientific">Streptomyces gottesmaniae</name>
    <dbReference type="NCBI Taxonomy" id="3075518"/>
    <lineage>
        <taxon>Bacteria</taxon>
        <taxon>Bacillati</taxon>
        <taxon>Actinomycetota</taxon>
        <taxon>Actinomycetes</taxon>
        <taxon>Kitasatosporales</taxon>
        <taxon>Streptomycetaceae</taxon>
        <taxon>Streptomyces</taxon>
    </lineage>
</organism>
<keyword evidence="3" id="KW-1185">Reference proteome</keyword>
<proteinExistence type="predicted"/>
<dbReference type="Proteomes" id="UP001180737">
    <property type="component" value="Unassembled WGS sequence"/>
</dbReference>
<reference evidence="2" key="1">
    <citation type="submission" date="2024-05" db="EMBL/GenBank/DDBJ databases">
        <title>30 novel species of actinomycetes from the DSMZ collection.</title>
        <authorList>
            <person name="Nouioui I."/>
        </authorList>
    </citation>
    <scope>NUCLEOTIDE SEQUENCE</scope>
    <source>
        <strain evidence="2">DSM 3412</strain>
    </source>
</reference>
<feature type="region of interest" description="Disordered" evidence="1">
    <location>
        <begin position="1"/>
        <end position="46"/>
    </location>
</feature>
<evidence type="ECO:0000313" key="3">
    <source>
        <dbReference type="Proteomes" id="UP001180737"/>
    </source>
</evidence>
<dbReference type="EMBL" id="JAVRFJ010000046">
    <property type="protein sequence ID" value="MDT0573115.1"/>
    <property type="molecule type" value="Genomic_DNA"/>
</dbReference>
<protein>
    <submittedName>
        <fullName evidence="2">Uncharacterized protein</fullName>
    </submittedName>
</protein>
<feature type="compositionally biased region" description="Basic and acidic residues" evidence="1">
    <location>
        <begin position="1"/>
        <end position="11"/>
    </location>
</feature>